<dbReference type="AlphaFoldDB" id="A0A6N0NUW8"/>
<dbReference type="OrthoDB" id="34676at2157"/>
<dbReference type="KEGG" id="mten:GWK48_09515"/>
<dbReference type="GeneID" id="55642181"/>
<dbReference type="EMBL" id="CP049074">
    <property type="protein sequence ID" value="QKR00586.1"/>
    <property type="molecule type" value="Genomic_DNA"/>
</dbReference>
<accession>A0A6N0NUW8</accession>
<dbReference type="Proteomes" id="UP000509301">
    <property type="component" value="Chromosome"/>
</dbReference>
<gene>
    <name evidence="1" type="ORF">GWK48_09515</name>
</gene>
<keyword evidence="2" id="KW-1185">Reference proteome</keyword>
<evidence type="ECO:0000313" key="1">
    <source>
        <dbReference type="EMBL" id="QKR00586.1"/>
    </source>
</evidence>
<dbReference type="RefSeq" id="WP_174631718.1">
    <property type="nucleotide sequence ID" value="NZ_CP049074.1"/>
</dbReference>
<reference evidence="1 2" key="1">
    <citation type="submission" date="2020-02" db="EMBL/GenBank/DDBJ databases">
        <title>Comparative genome analysis reveals the metabolism and evolution of the thermophilic archaeal genus Metallosphaera.</title>
        <authorList>
            <person name="Jiang C."/>
        </authorList>
    </citation>
    <scope>NUCLEOTIDE SEQUENCE [LARGE SCALE GENOMIC DNA]</scope>
    <source>
        <strain evidence="1 2">Ric-A</strain>
    </source>
</reference>
<protein>
    <submittedName>
        <fullName evidence="1">Uncharacterized protein</fullName>
    </submittedName>
</protein>
<name>A0A6N0NUW8_9CREN</name>
<organism evidence="1 2">
    <name type="scientific">Metallosphaera tengchongensis</name>
    <dbReference type="NCBI Taxonomy" id="1532350"/>
    <lineage>
        <taxon>Archaea</taxon>
        <taxon>Thermoproteota</taxon>
        <taxon>Thermoprotei</taxon>
        <taxon>Sulfolobales</taxon>
        <taxon>Sulfolobaceae</taxon>
        <taxon>Metallosphaera</taxon>
    </lineage>
</organism>
<proteinExistence type="predicted"/>
<sequence>MFSHKFSDKVGGKRNQMRDFMGNVRTLMNKGFHPTVIMNGCMRRGLQGSADVSSDGSLGGSISLEKCLILGHEKEGPCNFYPSTKRTLLKKELRTEPGQGRLILGADGMPFVDILRPERNSELLKAYLSTSIGIHSPTWYGVEQHDVAGFFWGFRDSPPLRVEQGMATGLINRPGGLVPVKALYRALNGAEEYFERRGFPLRDLIKLSEETLERAGKALVFDSDVRAFNLTRAGIHGLQDVVMTLGFDMEVELPDPWYPNLWESTKAFGEVTHSEVLVLVIGREYDVDSALSKAESIGIPSFNVGKIKDKGKNVFLKKRKV</sequence>
<evidence type="ECO:0000313" key="2">
    <source>
        <dbReference type="Proteomes" id="UP000509301"/>
    </source>
</evidence>